<keyword evidence="5 6" id="KW-0472">Membrane</keyword>
<comment type="caution">
    <text evidence="8">The sequence shown here is derived from an EMBL/GenBank/DDBJ whole genome shotgun (WGS) entry which is preliminary data.</text>
</comment>
<keyword evidence="3 6" id="KW-0812">Transmembrane</keyword>
<dbReference type="InterPro" id="IPR018076">
    <property type="entry name" value="T2SS_GspF_dom"/>
</dbReference>
<keyword evidence="4 6" id="KW-1133">Transmembrane helix</keyword>
<evidence type="ECO:0000259" key="7">
    <source>
        <dbReference type="Pfam" id="PF00482"/>
    </source>
</evidence>
<dbReference type="RefSeq" id="WP_043120107.1">
    <property type="nucleotide sequence ID" value="NZ_JTDL01000037.1"/>
</dbReference>
<feature type="transmembrane region" description="Helical" evidence="6">
    <location>
        <begin position="265"/>
        <end position="287"/>
    </location>
</feature>
<reference evidence="8 9" key="1">
    <citation type="submission" date="2014-09" db="EMBL/GenBank/DDBJ databases">
        <title>Genome sequence of Sinomonas sp. MUSC 117.</title>
        <authorList>
            <person name="Lee L.-H."/>
        </authorList>
    </citation>
    <scope>NUCLEOTIDE SEQUENCE [LARGE SCALE GENOMIC DNA]</scope>
    <source>
        <strain evidence="8 9">MUSC 117</strain>
    </source>
</reference>
<feature type="transmembrane region" description="Helical" evidence="6">
    <location>
        <begin position="93"/>
        <end position="113"/>
    </location>
</feature>
<dbReference type="GO" id="GO:0005886">
    <property type="term" value="C:plasma membrane"/>
    <property type="evidence" value="ECO:0007669"/>
    <property type="project" value="UniProtKB-SubCell"/>
</dbReference>
<evidence type="ECO:0000256" key="6">
    <source>
        <dbReference type="SAM" id="Phobius"/>
    </source>
</evidence>
<proteinExistence type="predicted"/>
<dbReference type="OrthoDB" id="9810662at2"/>
<name>A0A0B2AT82_9MICC</name>
<dbReference type="STRING" id="1338436.LK10_03650"/>
<dbReference type="PANTHER" id="PTHR35007:SF2">
    <property type="entry name" value="PILUS ASSEMBLE PROTEIN"/>
    <property type="match status" value="1"/>
</dbReference>
<dbReference type="Proteomes" id="UP000030982">
    <property type="component" value="Unassembled WGS sequence"/>
</dbReference>
<gene>
    <name evidence="8" type="ORF">LK10_03650</name>
</gene>
<dbReference type="PANTHER" id="PTHR35007">
    <property type="entry name" value="INTEGRAL MEMBRANE PROTEIN-RELATED"/>
    <property type="match status" value="1"/>
</dbReference>
<protein>
    <submittedName>
        <fullName evidence="8">Secretion system protein</fullName>
    </submittedName>
</protein>
<sequence length="296" mass="31914">MGIPLFAASLVGVAVAALLWSLLSVDRREVRAIQTNLGRGIAPVGAAPESGSSLSTVFERIARRLTPAAYVRRLDRLLALAGRPASLPLGRLLAAKPALGVVGAVCGMLLVSMGSAPTFRLIAFFLVIFGYMVPDLMLLSRGMERQKTIQTDLPNTLDQLLISVEAGLGFEAALSRASANGKGPLSEELVRTLQDMQVGRSRREAYLGLAERTTAPEVRTFVQAIVQADAYGIAIARVLRIQAKAMRVRRRQRAEEQAMKLPVKVLFPLLFFIFPVLFIAILGPAVINTIATLSGR</sequence>
<dbReference type="EMBL" id="JTDL01000037">
    <property type="protein sequence ID" value="KHL05054.1"/>
    <property type="molecule type" value="Genomic_DNA"/>
</dbReference>
<keyword evidence="9" id="KW-1185">Reference proteome</keyword>
<comment type="subcellular location">
    <subcellularLocation>
        <location evidence="1">Cell membrane</location>
        <topology evidence="1">Multi-pass membrane protein</topology>
    </subcellularLocation>
</comment>
<evidence type="ECO:0000256" key="5">
    <source>
        <dbReference type="ARBA" id="ARBA00023136"/>
    </source>
</evidence>
<evidence type="ECO:0000313" key="9">
    <source>
        <dbReference type="Proteomes" id="UP000030982"/>
    </source>
</evidence>
<evidence type="ECO:0000256" key="1">
    <source>
        <dbReference type="ARBA" id="ARBA00004651"/>
    </source>
</evidence>
<evidence type="ECO:0000256" key="2">
    <source>
        <dbReference type="ARBA" id="ARBA00022475"/>
    </source>
</evidence>
<evidence type="ECO:0000256" key="3">
    <source>
        <dbReference type="ARBA" id="ARBA00022692"/>
    </source>
</evidence>
<evidence type="ECO:0000256" key="4">
    <source>
        <dbReference type="ARBA" id="ARBA00022989"/>
    </source>
</evidence>
<keyword evidence="2" id="KW-1003">Cell membrane</keyword>
<dbReference type="Pfam" id="PF00482">
    <property type="entry name" value="T2SSF"/>
    <property type="match status" value="1"/>
</dbReference>
<dbReference type="AlphaFoldDB" id="A0A0B2AT82"/>
<feature type="domain" description="Type II secretion system protein GspF" evidence="7">
    <location>
        <begin position="157"/>
        <end position="282"/>
    </location>
</feature>
<accession>A0A0B2AT82</accession>
<feature type="transmembrane region" description="Helical" evidence="6">
    <location>
        <begin position="6"/>
        <end position="25"/>
    </location>
</feature>
<organism evidence="8 9">
    <name type="scientific">Sinomonas humi</name>
    <dbReference type="NCBI Taxonomy" id="1338436"/>
    <lineage>
        <taxon>Bacteria</taxon>
        <taxon>Bacillati</taxon>
        <taxon>Actinomycetota</taxon>
        <taxon>Actinomycetes</taxon>
        <taxon>Micrococcales</taxon>
        <taxon>Micrococcaceae</taxon>
        <taxon>Sinomonas</taxon>
    </lineage>
</organism>
<feature type="transmembrane region" description="Helical" evidence="6">
    <location>
        <begin position="119"/>
        <end position="139"/>
    </location>
</feature>
<evidence type="ECO:0000313" key="8">
    <source>
        <dbReference type="EMBL" id="KHL05054.1"/>
    </source>
</evidence>